<accession>A0ABV9QZ06</accession>
<feature type="chain" id="PRO_5047500458" evidence="1">
    <location>
        <begin position="41"/>
        <end position="525"/>
    </location>
</feature>
<evidence type="ECO:0000313" key="2">
    <source>
        <dbReference type="EMBL" id="MFC4822021.1"/>
    </source>
</evidence>
<keyword evidence="3" id="KW-1185">Reference proteome</keyword>
<dbReference type="InterPro" id="IPR012334">
    <property type="entry name" value="Pectin_lyas_fold"/>
</dbReference>
<dbReference type="PANTHER" id="PTHR11319:SF35">
    <property type="entry name" value="OUTER MEMBRANE PROTEIN PMPC-RELATED"/>
    <property type="match status" value="1"/>
</dbReference>
<feature type="signal peptide" evidence="1">
    <location>
        <begin position="1"/>
        <end position="40"/>
    </location>
</feature>
<gene>
    <name evidence="2" type="ORF">ACFO6Q_16980</name>
</gene>
<name>A0ABV9QZ06_9GAMM</name>
<comment type="caution">
    <text evidence="2">The sequence shown here is derived from an EMBL/GenBank/DDBJ whole genome shotgun (WGS) entry which is preliminary data.</text>
</comment>
<dbReference type="Proteomes" id="UP001595886">
    <property type="component" value="Unassembled WGS sequence"/>
</dbReference>
<reference evidence="3" key="1">
    <citation type="journal article" date="2019" name="Int. J. Syst. Evol. Microbiol.">
        <title>The Global Catalogue of Microorganisms (GCM) 10K type strain sequencing project: providing services to taxonomists for standard genome sequencing and annotation.</title>
        <authorList>
            <consortium name="The Broad Institute Genomics Platform"/>
            <consortium name="The Broad Institute Genome Sequencing Center for Infectious Disease"/>
            <person name="Wu L."/>
            <person name="Ma J."/>
        </authorList>
    </citation>
    <scope>NUCLEOTIDE SEQUENCE [LARGE SCALE GENOMIC DNA]</scope>
    <source>
        <strain evidence="3">CCUG 30340</strain>
    </source>
</reference>
<dbReference type="RefSeq" id="WP_380022303.1">
    <property type="nucleotide sequence ID" value="NZ_JBHSHD010000013.1"/>
</dbReference>
<dbReference type="SUPFAM" id="SSF51126">
    <property type="entry name" value="Pectin lyase-like"/>
    <property type="match status" value="1"/>
</dbReference>
<protein>
    <submittedName>
        <fullName evidence="2">Choice-of-anchor Q domain-containing protein</fullName>
    </submittedName>
</protein>
<evidence type="ECO:0000256" key="1">
    <source>
        <dbReference type="SAM" id="SignalP"/>
    </source>
</evidence>
<keyword evidence="1" id="KW-0732">Signal</keyword>
<sequence length="525" mass="51021">MPSTRLPPPARALSRRRSAPLQRSLAAALMIALAPVPSGAATIRVTTPDDGSGPDVTATCTLRQAIASMNAAALAGGCTHSAPDIAFGTDDTITFAASAVAAAQTPGTVTLRDPDGDTLTGGTLVVSAARLTIDAGEWRGSGAGQYADGVTIARAADAAATFGILRDDAAAGGALMLKGLALRNGNATDAACDGGPHGGGVCVPSADLVLVASTISGNSANALGGGIHSGSGALTVTDSRVHGNSAYRGGGIHAGSGTLTLTGSTVDGNYAMRGGGILSDSAASSLVGSTISGNSARRGGGIFAESGTQALTDSVVSANWAYYHGGGIYAANGTLTVSGSTLHANAARYSGGGIYALAGTLDLGNSTISGNTVYRTGGGILCHGTLALVHATVSQNTAGQTGGGIDGSGHGRIERSIVAGNAQASGDDVNLGGPWTGSGNLVEAANLDLGPLQDNGGPTPTMLPGAGSAALDAIAASDCGATVDQRGVARPQGAGCDIGAVEVVPDAIFADGFDPPAPRAGFRRP</sequence>
<dbReference type="EMBL" id="JBHSHD010000013">
    <property type="protein sequence ID" value="MFC4822021.1"/>
    <property type="molecule type" value="Genomic_DNA"/>
</dbReference>
<dbReference type="InterPro" id="IPR059226">
    <property type="entry name" value="Choice_anch_Q_dom"/>
</dbReference>
<dbReference type="SMART" id="SM00710">
    <property type="entry name" value="PbH1"/>
    <property type="match status" value="7"/>
</dbReference>
<dbReference type="NCBIfam" id="NF041518">
    <property type="entry name" value="choice_anch_Q"/>
    <property type="match status" value="1"/>
</dbReference>
<evidence type="ECO:0000313" key="3">
    <source>
        <dbReference type="Proteomes" id="UP001595886"/>
    </source>
</evidence>
<proteinExistence type="predicted"/>
<dbReference type="InterPro" id="IPR006626">
    <property type="entry name" value="PbH1"/>
</dbReference>
<dbReference type="Gene3D" id="2.160.20.10">
    <property type="entry name" value="Single-stranded right-handed beta-helix, Pectin lyase-like"/>
    <property type="match status" value="1"/>
</dbReference>
<dbReference type="InterPro" id="IPR011050">
    <property type="entry name" value="Pectin_lyase_fold/virulence"/>
</dbReference>
<organism evidence="2 3">
    <name type="scientific">Dokdonella ginsengisoli</name>
    <dbReference type="NCBI Taxonomy" id="363846"/>
    <lineage>
        <taxon>Bacteria</taxon>
        <taxon>Pseudomonadati</taxon>
        <taxon>Pseudomonadota</taxon>
        <taxon>Gammaproteobacteria</taxon>
        <taxon>Lysobacterales</taxon>
        <taxon>Rhodanobacteraceae</taxon>
        <taxon>Dokdonella</taxon>
    </lineage>
</organism>
<dbReference type="PANTHER" id="PTHR11319">
    <property type="entry name" value="G PROTEIN-COUPLED RECEPTOR-RELATED"/>
    <property type="match status" value="1"/>
</dbReference>